<reference evidence="2 3" key="1">
    <citation type="submission" date="2020-06" db="EMBL/GenBank/DDBJ databases">
        <authorList>
            <person name="Li R."/>
            <person name="Bekaert M."/>
        </authorList>
    </citation>
    <scope>NUCLEOTIDE SEQUENCE [LARGE SCALE GENOMIC DNA]</scope>
    <source>
        <strain evidence="3">wild</strain>
    </source>
</reference>
<accession>A0A6J8CN74</accession>
<keyword evidence="3" id="KW-1185">Reference proteome</keyword>
<protein>
    <submittedName>
        <fullName evidence="2">Uncharacterized protein</fullName>
    </submittedName>
</protein>
<name>A0A6J8CN74_MYTCO</name>
<organism evidence="2 3">
    <name type="scientific">Mytilus coruscus</name>
    <name type="common">Sea mussel</name>
    <dbReference type="NCBI Taxonomy" id="42192"/>
    <lineage>
        <taxon>Eukaryota</taxon>
        <taxon>Metazoa</taxon>
        <taxon>Spiralia</taxon>
        <taxon>Lophotrochozoa</taxon>
        <taxon>Mollusca</taxon>
        <taxon>Bivalvia</taxon>
        <taxon>Autobranchia</taxon>
        <taxon>Pteriomorphia</taxon>
        <taxon>Mytilida</taxon>
        <taxon>Mytiloidea</taxon>
        <taxon>Mytilidae</taxon>
        <taxon>Mytilinae</taxon>
        <taxon>Mytilus</taxon>
    </lineage>
</organism>
<feature type="region of interest" description="Disordered" evidence="1">
    <location>
        <begin position="1"/>
        <end position="26"/>
    </location>
</feature>
<dbReference type="OrthoDB" id="6053725at2759"/>
<evidence type="ECO:0000313" key="2">
    <source>
        <dbReference type="EMBL" id="CAC5396799.1"/>
    </source>
</evidence>
<evidence type="ECO:0000313" key="3">
    <source>
        <dbReference type="Proteomes" id="UP000507470"/>
    </source>
</evidence>
<feature type="compositionally biased region" description="Basic and acidic residues" evidence="1">
    <location>
        <begin position="13"/>
        <end position="26"/>
    </location>
</feature>
<evidence type="ECO:0000256" key="1">
    <source>
        <dbReference type="SAM" id="MobiDB-lite"/>
    </source>
</evidence>
<dbReference type="AlphaFoldDB" id="A0A6J8CN74"/>
<gene>
    <name evidence="2" type="ORF">MCOR_31312</name>
</gene>
<dbReference type="EMBL" id="CACVKT020005653">
    <property type="protein sequence ID" value="CAC5396799.1"/>
    <property type="molecule type" value="Genomic_DNA"/>
</dbReference>
<sequence length="228" mass="26316">MENFESEETIPNNRRESGVVREEQQTAKEVAESTLCLFKDYFDSRIGRLKRELKEEAASKSDKFSGNKVQFEFNSDIDHEISRIKRATESRNHDKIKDICYDLKDKIHKRNKCIKIADKSPAGWGTVKEYLSDDLASDTDDEKRIRSAESRALRAKKNREQDRIKRLFGNSYGSKMPEFPAHYLLPLLLVLLTVIFVPTRKPTLGPKSTDICLWLPDHGSLETKLPEV</sequence>
<dbReference type="Proteomes" id="UP000507470">
    <property type="component" value="Unassembled WGS sequence"/>
</dbReference>
<proteinExistence type="predicted"/>